<feature type="transmembrane region" description="Helical" evidence="6">
    <location>
        <begin position="219"/>
        <end position="249"/>
    </location>
</feature>
<evidence type="ECO:0000256" key="6">
    <source>
        <dbReference type="SAM" id="Phobius"/>
    </source>
</evidence>
<dbReference type="AlphaFoldDB" id="A0A7M1B332"/>
<evidence type="ECO:0000256" key="2">
    <source>
        <dbReference type="ARBA" id="ARBA00009773"/>
    </source>
</evidence>
<keyword evidence="5 6" id="KW-0472">Membrane</keyword>
<evidence type="ECO:0000256" key="5">
    <source>
        <dbReference type="ARBA" id="ARBA00023136"/>
    </source>
</evidence>
<keyword evidence="4 6" id="KW-1133">Transmembrane helix</keyword>
<evidence type="ECO:0000313" key="7">
    <source>
        <dbReference type="EMBL" id="QOP44065.1"/>
    </source>
</evidence>
<dbReference type="GO" id="GO:0016020">
    <property type="term" value="C:membrane"/>
    <property type="evidence" value="ECO:0007669"/>
    <property type="project" value="UniProtKB-SubCell"/>
</dbReference>
<comment type="similarity">
    <text evidence="2">Belongs to the autoinducer-2 exporter (AI-2E) (TC 2.A.86) family.</text>
</comment>
<feature type="transmembrane region" description="Helical" evidence="6">
    <location>
        <begin position="286"/>
        <end position="308"/>
    </location>
</feature>
<protein>
    <submittedName>
        <fullName evidence="7">AI-2E family transporter</fullName>
    </submittedName>
</protein>
<evidence type="ECO:0000313" key="8">
    <source>
        <dbReference type="Proteomes" id="UP000593719"/>
    </source>
</evidence>
<keyword evidence="3 6" id="KW-0812">Transmembrane</keyword>
<feature type="transmembrane region" description="Helical" evidence="6">
    <location>
        <begin position="29"/>
        <end position="47"/>
    </location>
</feature>
<dbReference type="RefSeq" id="WP_193150236.1">
    <property type="nucleotide sequence ID" value="NZ_CP041235.1"/>
</dbReference>
<evidence type="ECO:0000256" key="1">
    <source>
        <dbReference type="ARBA" id="ARBA00004141"/>
    </source>
</evidence>
<dbReference type="PANTHER" id="PTHR21716:SF64">
    <property type="entry name" value="AI-2 TRANSPORT PROTEIN TQSA"/>
    <property type="match status" value="1"/>
</dbReference>
<sequence length="347" mass="38353">MKEHKIGYYFIVMASVVIVLAGIKSASVIIIPFLLSLFIAIILSPLYNYFKSKSIPDIVSVTLVITVFILFLALIAKLVGNSVHDFSANIDTYAQKLAQYYQLISHYTASFGIEISTEDIANLINMKQAMKFATSIIQSMGAMFTNGFIIILTVIFMLLESQYFVKKVELADGHQETMAHIERIFSKIKNYMVLKALISLFTGAIIWMSLYFLGTDYAFLWGVLAFMLNFIPNIGSIIAAIPAVLITLVQLGGMSALAVMVLYSVINIVIGSIVEPKIMGKGLGLSTLIIFLSLMFWGWLLGIVGMLLSIPLTIMAKIIFDANQNTQWIGVLLGTGENIELNKEANK</sequence>
<name>A0A7M1B332_9BACT</name>
<feature type="transmembrane region" description="Helical" evidence="6">
    <location>
        <begin position="59"/>
        <end position="79"/>
    </location>
</feature>
<dbReference type="EMBL" id="CP041235">
    <property type="protein sequence ID" value="QOP44065.1"/>
    <property type="molecule type" value="Genomic_DNA"/>
</dbReference>
<feature type="transmembrane region" description="Helical" evidence="6">
    <location>
        <begin position="193"/>
        <end position="213"/>
    </location>
</feature>
<dbReference type="InterPro" id="IPR002549">
    <property type="entry name" value="AI-2E-like"/>
</dbReference>
<comment type="subcellular location">
    <subcellularLocation>
        <location evidence="1">Membrane</location>
        <topology evidence="1">Multi-pass membrane protein</topology>
    </subcellularLocation>
</comment>
<feature type="transmembrane region" description="Helical" evidence="6">
    <location>
        <begin position="256"/>
        <end position="274"/>
    </location>
</feature>
<gene>
    <name evidence="7" type="ORF">FJR45_08975</name>
</gene>
<evidence type="ECO:0000256" key="4">
    <source>
        <dbReference type="ARBA" id="ARBA00022989"/>
    </source>
</evidence>
<dbReference type="PANTHER" id="PTHR21716">
    <property type="entry name" value="TRANSMEMBRANE PROTEIN"/>
    <property type="match status" value="1"/>
</dbReference>
<accession>A0A7M1B332</accession>
<reference evidence="7 8" key="1">
    <citation type="submission" date="2019-06" db="EMBL/GenBank/DDBJ databases">
        <title>Sulfurimonas gotlandica sp. nov., a chemoautotrophic and psychrotolerant epsilonproteobacterium isolated from a pelagic redoxcline, and an emended description of the genus Sulfurimonas.</title>
        <authorList>
            <person name="Wang S."/>
            <person name="Jiang L."/>
            <person name="Shao Z."/>
        </authorList>
    </citation>
    <scope>NUCLEOTIDE SEQUENCE [LARGE SCALE GENOMIC DNA]</scope>
    <source>
        <strain evidence="7 8">S2-6</strain>
    </source>
</reference>
<feature type="transmembrane region" description="Helical" evidence="6">
    <location>
        <begin position="136"/>
        <end position="159"/>
    </location>
</feature>
<dbReference type="KEGG" id="ssei:FJR45_08975"/>
<keyword evidence="8" id="KW-1185">Reference proteome</keyword>
<evidence type="ECO:0000256" key="3">
    <source>
        <dbReference type="ARBA" id="ARBA00022692"/>
    </source>
</evidence>
<organism evidence="7 8">
    <name type="scientific">Sulfurimonas sediminis</name>
    <dbReference type="NCBI Taxonomy" id="2590020"/>
    <lineage>
        <taxon>Bacteria</taxon>
        <taxon>Pseudomonadati</taxon>
        <taxon>Campylobacterota</taxon>
        <taxon>Epsilonproteobacteria</taxon>
        <taxon>Campylobacterales</taxon>
        <taxon>Sulfurimonadaceae</taxon>
        <taxon>Sulfurimonas</taxon>
    </lineage>
</organism>
<dbReference type="Proteomes" id="UP000593719">
    <property type="component" value="Chromosome"/>
</dbReference>
<proteinExistence type="inferred from homology"/>
<feature type="transmembrane region" description="Helical" evidence="6">
    <location>
        <begin position="7"/>
        <end position="23"/>
    </location>
</feature>
<dbReference type="Pfam" id="PF01594">
    <property type="entry name" value="AI-2E_transport"/>
    <property type="match status" value="1"/>
</dbReference>
<dbReference type="GO" id="GO:0055085">
    <property type="term" value="P:transmembrane transport"/>
    <property type="evidence" value="ECO:0007669"/>
    <property type="project" value="TreeGrafter"/>
</dbReference>